<evidence type="ECO:0000256" key="1">
    <source>
        <dbReference type="ARBA" id="ARBA00001946"/>
    </source>
</evidence>
<dbReference type="FunFam" id="3.30.70.270:FF:000001">
    <property type="entry name" value="Diguanylate cyclase domain protein"/>
    <property type="match status" value="1"/>
</dbReference>
<dbReference type="RefSeq" id="WP_019442916.1">
    <property type="nucleotide sequence ID" value="NZ_ALOE01000038.1"/>
</dbReference>
<dbReference type="SMART" id="SM00267">
    <property type="entry name" value="GGDEF"/>
    <property type="match status" value="1"/>
</dbReference>
<feature type="transmembrane region" description="Helical" evidence="4">
    <location>
        <begin position="77"/>
        <end position="98"/>
    </location>
</feature>
<feature type="transmembrane region" description="Helical" evidence="4">
    <location>
        <begin position="164"/>
        <end position="184"/>
    </location>
</feature>
<accession>A0A5J6WKF7</accession>
<proteinExistence type="predicted"/>
<feature type="domain" description="GGDEF" evidence="5">
    <location>
        <begin position="257"/>
        <end position="388"/>
    </location>
</feature>
<dbReference type="Proteomes" id="UP000327424">
    <property type="component" value="Chromosome"/>
</dbReference>
<feature type="transmembrane region" description="Helical" evidence="4">
    <location>
        <begin position="105"/>
        <end position="124"/>
    </location>
</feature>
<dbReference type="CDD" id="cd01949">
    <property type="entry name" value="GGDEF"/>
    <property type="match status" value="1"/>
</dbReference>
<gene>
    <name evidence="6" type="ORF">FR932_11730</name>
</gene>
<sequence>MPVVLLDLFTITIFTAIGLSFLAVIMLCTWLANRRYDGVGYWLISSLLVLAYSFIMAEQLWLFKLEGYASHTWLNVIRPNILLCLAVCLIAHGFHRFLQINQSLLWLYATQCLLIVPFYAYALSFELLPLYTTVLTTASTSISFLFISHYLISYQAKQYGMTRVICLLTCGLSLLLSVTRLVLLVQEEPLLNCVEITTAIACINMLMTQCFLTFCYLMLCTQRNAFSLQHMSFTDPLANIYNRRGYQHAIAALAPHKEAAVMILDIDHFKNINDEYGHAVGDLVIKDIANIIASSCGSMCVYARTGGEEFSIYSPLISASKIENLAEEIRLIIMDHTTVKAALAIKVTASIGISVGQSVNVFALEEEADKALYQAKRDGRNCTVMQLSMAS</sequence>
<keyword evidence="7" id="KW-1185">Reference proteome</keyword>
<dbReference type="PANTHER" id="PTHR45138">
    <property type="entry name" value="REGULATORY COMPONENTS OF SENSORY TRANSDUCTION SYSTEM"/>
    <property type="match status" value="1"/>
</dbReference>
<dbReference type="PANTHER" id="PTHR45138:SF9">
    <property type="entry name" value="DIGUANYLATE CYCLASE DGCM-RELATED"/>
    <property type="match status" value="1"/>
</dbReference>
<dbReference type="InterPro" id="IPR029787">
    <property type="entry name" value="Nucleotide_cyclase"/>
</dbReference>
<dbReference type="PROSITE" id="PS50887">
    <property type="entry name" value="GGDEF"/>
    <property type="match status" value="1"/>
</dbReference>
<keyword evidence="4" id="KW-0812">Transmembrane</keyword>
<dbReference type="GO" id="GO:0052621">
    <property type="term" value="F:diguanylate cyclase activity"/>
    <property type="evidence" value="ECO:0007669"/>
    <property type="project" value="UniProtKB-EC"/>
</dbReference>
<evidence type="ECO:0000259" key="5">
    <source>
        <dbReference type="PROSITE" id="PS50887"/>
    </source>
</evidence>
<comment type="cofactor">
    <cofactor evidence="1">
        <name>Mg(2+)</name>
        <dbReference type="ChEBI" id="CHEBI:18420"/>
    </cofactor>
</comment>
<dbReference type="SUPFAM" id="SSF55073">
    <property type="entry name" value="Nucleotide cyclase"/>
    <property type="match status" value="1"/>
</dbReference>
<dbReference type="OrthoDB" id="9812260at2"/>
<dbReference type="KEGG" id="mmaa:FR932_11730"/>
<reference evidence="6 7" key="1">
    <citation type="submission" date="2019-09" db="EMBL/GenBank/DDBJ databases">
        <title>Hybrid Assembly of the complete Genome of the Deep-Sea Bacterium Moritella marina from long Nanopore and Illumina reads.</title>
        <authorList>
            <person name="Magin S."/>
            <person name="Georgoulis A."/>
            <person name="Papadimitriou K."/>
            <person name="Iliakis G."/>
            <person name="Vorgias C.E."/>
        </authorList>
    </citation>
    <scope>NUCLEOTIDE SEQUENCE [LARGE SCALE GENOMIC DNA]</scope>
    <source>
        <strain evidence="6 7">MP-1</strain>
    </source>
</reference>
<evidence type="ECO:0000313" key="7">
    <source>
        <dbReference type="Proteomes" id="UP000327424"/>
    </source>
</evidence>
<dbReference type="EC" id="2.7.7.65" evidence="2"/>
<feature type="transmembrane region" description="Helical" evidence="4">
    <location>
        <begin position="196"/>
        <end position="219"/>
    </location>
</feature>
<dbReference type="AlphaFoldDB" id="A0A5J6WKF7"/>
<dbReference type="InterPro" id="IPR050469">
    <property type="entry name" value="Diguanylate_Cyclase"/>
</dbReference>
<protein>
    <recommendedName>
        <fullName evidence="2">diguanylate cyclase</fullName>
        <ecNumber evidence="2">2.7.7.65</ecNumber>
    </recommendedName>
</protein>
<dbReference type="Pfam" id="PF00990">
    <property type="entry name" value="GGDEF"/>
    <property type="match status" value="1"/>
</dbReference>
<comment type="catalytic activity">
    <reaction evidence="3">
        <text>2 GTP = 3',3'-c-di-GMP + 2 diphosphate</text>
        <dbReference type="Rhea" id="RHEA:24898"/>
        <dbReference type="ChEBI" id="CHEBI:33019"/>
        <dbReference type="ChEBI" id="CHEBI:37565"/>
        <dbReference type="ChEBI" id="CHEBI:58805"/>
        <dbReference type="EC" id="2.7.7.65"/>
    </reaction>
</comment>
<dbReference type="InterPro" id="IPR043128">
    <property type="entry name" value="Rev_trsase/Diguanyl_cyclase"/>
</dbReference>
<evidence type="ECO:0000313" key="6">
    <source>
        <dbReference type="EMBL" id="QFI38467.1"/>
    </source>
</evidence>
<dbReference type="NCBIfam" id="TIGR00254">
    <property type="entry name" value="GGDEF"/>
    <property type="match status" value="1"/>
</dbReference>
<evidence type="ECO:0000256" key="3">
    <source>
        <dbReference type="ARBA" id="ARBA00034247"/>
    </source>
</evidence>
<dbReference type="InterPro" id="IPR000160">
    <property type="entry name" value="GGDEF_dom"/>
</dbReference>
<name>A0A5J6WKF7_MORMI</name>
<evidence type="ECO:0000256" key="2">
    <source>
        <dbReference type="ARBA" id="ARBA00012528"/>
    </source>
</evidence>
<organism evidence="6 7">
    <name type="scientific">Moritella marina ATCC 15381</name>
    <dbReference type="NCBI Taxonomy" id="1202962"/>
    <lineage>
        <taxon>Bacteria</taxon>
        <taxon>Pseudomonadati</taxon>
        <taxon>Pseudomonadota</taxon>
        <taxon>Gammaproteobacteria</taxon>
        <taxon>Alteromonadales</taxon>
        <taxon>Moritellaceae</taxon>
        <taxon>Moritella</taxon>
    </lineage>
</organism>
<keyword evidence="4" id="KW-1133">Transmembrane helix</keyword>
<feature type="transmembrane region" description="Helical" evidence="4">
    <location>
        <begin position="130"/>
        <end position="152"/>
    </location>
</feature>
<dbReference type="Gene3D" id="3.30.70.270">
    <property type="match status" value="1"/>
</dbReference>
<feature type="transmembrane region" description="Helical" evidence="4">
    <location>
        <begin position="6"/>
        <end position="32"/>
    </location>
</feature>
<evidence type="ECO:0000256" key="4">
    <source>
        <dbReference type="SAM" id="Phobius"/>
    </source>
</evidence>
<feature type="transmembrane region" description="Helical" evidence="4">
    <location>
        <begin position="39"/>
        <end position="57"/>
    </location>
</feature>
<keyword evidence="4" id="KW-0472">Membrane</keyword>
<dbReference type="EMBL" id="CP044399">
    <property type="protein sequence ID" value="QFI38467.1"/>
    <property type="molecule type" value="Genomic_DNA"/>
</dbReference>